<name>A0A832T5Y3_9EURY</name>
<dbReference type="GeneID" id="1476742"/>
<dbReference type="GO" id="GO:0003735">
    <property type="term" value="F:structural constituent of ribosome"/>
    <property type="evidence" value="ECO:0007669"/>
    <property type="project" value="InterPro"/>
</dbReference>
<feature type="domain" description="Large ribosomal subunit protein eL40" evidence="4">
    <location>
        <begin position="1"/>
        <end position="46"/>
    </location>
</feature>
<gene>
    <name evidence="3" type="primary">rpl40e</name>
    <name evidence="5" type="ORF">HA336_02730</name>
</gene>
<sequence length="49" mass="5524">MAKFPEAEARIFNKLICMKCNARNPPDATKCRKCGYKGLRPKAREPRGG</sequence>
<dbReference type="Proteomes" id="UP000619545">
    <property type="component" value="Unassembled WGS sequence"/>
</dbReference>
<evidence type="ECO:0000256" key="1">
    <source>
        <dbReference type="ARBA" id="ARBA00022980"/>
    </source>
</evidence>
<dbReference type="PANTHER" id="PTHR39649">
    <property type="entry name" value="50S RIBOSOMAL PROTEIN L40E"/>
    <property type="match status" value="1"/>
</dbReference>
<evidence type="ECO:0000256" key="3">
    <source>
        <dbReference type="HAMAP-Rule" id="MF_00788"/>
    </source>
</evidence>
<evidence type="ECO:0000313" key="5">
    <source>
        <dbReference type="EMBL" id="HII70134.1"/>
    </source>
</evidence>
<dbReference type="HAMAP" id="MF_00788">
    <property type="entry name" value="Ribosomal_eL40"/>
    <property type="match status" value="1"/>
</dbReference>
<comment type="caution">
    <text evidence="5">The sequence shown here is derived from an EMBL/GenBank/DDBJ whole genome shotgun (WGS) entry which is preliminary data.</text>
</comment>
<dbReference type="GO" id="GO:0005840">
    <property type="term" value="C:ribosome"/>
    <property type="evidence" value="ECO:0007669"/>
    <property type="project" value="UniProtKB-KW"/>
</dbReference>
<comment type="similarity">
    <text evidence="3">Belongs to the eukaryotic ribosomal protein eL40 family.</text>
</comment>
<dbReference type="Gene3D" id="4.10.1060.50">
    <property type="match status" value="1"/>
</dbReference>
<dbReference type="SMART" id="SM01377">
    <property type="entry name" value="Ribosomal_L40e"/>
    <property type="match status" value="1"/>
</dbReference>
<dbReference type="RefSeq" id="WP_011019011.1">
    <property type="nucleotide sequence ID" value="NZ_DUJS01000002.1"/>
</dbReference>
<dbReference type="PANTHER" id="PTHR39649:SF1">
    <property type="entry name" value="LARGE RIBOSOMAL SUBUNIT PROTEIN EL40"/>
    <property type="match status" value="1"/>
</dbReference>
<dbReference type="InterPro" id="IPR038587">
    <property type="entry name" value="Ribosomal_eL40_sf"/>
</dbReference>
<keyword evidence="2 3" id="KW-0687">Ribonucleoprotein</keyword>
<dbReference type="SUPFAM" id="SSF57829">
    <property type="entry name" value="Zn-binding ribosomal proteins"/>
    <property type="match status" value="1"/>
</dbReference>
<dbReference type="EMBL" id="DUJS01000002">
    <property type="protein sequence ID" value="HII70134.1"/>
    <property type="molecule type" value="Genomic_DNA"/>
</dbReference>
<evidence type="ECO:0000313" key="6">
    <source>
        <dbReference type="Proteomes" id="UP000619545"/>
    </source>
</evidence>
<organism evidence="5 6">
    <name type="scientific">Methanopyrus kandleri</name>
    <dbReference type="NCBI Taxonomy" id="2320"/>
    <lineage>
        <taxon>Archaea</taxon>
        <taxon>Methanobacteriati</taxon>
        <taxon>Methanobacteriota</taxon>
        <taxon>Methanomada group</taxon>
        <taxon>Methanopyri</taxon>
        <taxon>Methanopyrales</taxon>
        <taxon>Methanopyraceae</taxon>
        <taxon>Methanopyrus</taxon>
    </lineage>
</organism>
<dbReference type="NCBIfam" id="NF003161">
    <property type="entry name" value="PRK04136.1"/>
    <property type="match status" value="1"/>
</dbReference>
<protein>
    <recommendedName>
        <fullName evidence="3">Large ribosomal subunit protein eL40</fullName>
    </recommendedName>
</protein>
<evidence type="ECO:0000256" key="2">
    <source>
        <dbReference type="ARBA" id="ARBA00023274"/>
    </source>
</evidence>
<dbReference type="AlphaFoldDB" id="A0A832T5Y3"/>
<reference evidence="5" key="1">
    <citation type="journal article" date="2020" name="bioRxiv">
        <title>A rank-normalized archaeal taxonomy based on genome phylogeny resolves widespread incomplete and uneven classifications.</title>
        <authorList>
            <person name="Rinke C."/>
            <person name="Chuvochina M."/>
            <person name="Mussig A.J."/>
            <person name="Chaumeil P.-A."/>
            <person name="Waite D.W."/>
            <person name="Whitman W.B."/>
            <person name="Parks D.H."/>
            <person name="Hugenholtz P."/>
        </authorList>
    </citation>
    <scope>NUCLEOTIDE SEQUENCE</scope>
    <source>
        <strain evidence="5">UBA8853</strain>
    </source>
</reference>
<proteinExistence type="inferred from homology"/>
<dbReference type="InterPro" id="IPR011332">
    <property type="entry name" value="Ribosomal_zn-bd"/>
</dbReference>
<accession>A0A832T5Y3</accession>
<dbReference type="Pfam" id="PF01020">
    <property type="entry name" value="Ribosomal_L40e"/>
    <property type="match status" value="1"/>
</dbReference>
<dbReference type="InterPro" id="IPR001975">
    <property type="entry name" value="Ribosomal_eL40_dom"/>
</dbReference>
<evidence type="ECO:0000259" key="4">
    <source>
        <dbReference type="SMART" id="SM01377"/>
    </source>
</evidence>
<dbReference type="GO" id="GO:0006412">
    <property type="term" value="P:translation"/>
    <property type="evidence" value="ECO:0007669"/>
    <property type="project" value="UniProtKB-UniRule"/>
</dbReference>
<dbReference type="InterPro" id="IPR023657">
    <property type="entry name" value="Ribosomal_eL40_arc"/>
</dbReference>
<keyword evidence="1 3" id="KW-0689">Ribosomal protein</keyword>
<dbReference type="SMR" id="A0A832T5Y3"/>
<dbReference type="GO" id="GO:1990904">
    <property type="term" value="C:ribonucleoprotein complex"/>
    <property type="evidence" value="ECO:0007669"/>
    <property type="project" value="UniProtKB-KW"/>
</dbReference>